<accession>A0A9W8K1I0</accession>
<evidence type="ECO:0000256" key="1">
    <source>
        <dbReference type="SAM" id="MobiDB-lite"/>
    </source>
</evidence>
<dbReference type="OrthoDB" id="3341212at2759"/>
<feature type="region of interest" description="Disordered" evidence="1">
    <location>
        <begin position="232"/>
        <end position="255"/>
    </location>
</feature>
<reference evidence="2" key="1">
    <citation type="submission" date="2022-07" db="EMBL/GenBank/DDBJ databases">
        <title>Genome Sequence of Agrocybe chaxingu.</title>
        <authorList>
            <person name="Buettner E."/>
        </authorList>
    </citation>
    <scope>NUCLEOTIDE SEQUENCE</scope>
    <source>
        <strain evidence="2">MP-N11</strain>
    </source>
</reference>
<proteinExistence type="predicted"/>
<feature type="compositionally biased region" description="Acidic residues" evidence="1">
    <location>
        <begin position="620"/>
        <end position="651"/>
    </location>
</feature>
<feature type="compositionally biased region" description="Acidic residues" evidence="1">
    <location>
        <begin position="85"/>
        <end position="119"/>
    </location>
</feature>
<comment type="caution">
    <text evidence="2">The sequence shown here is derived from an EMBL/GenBank/DDBJ whole genome shotgun (WGS) entry which is preliminary data.</text>
</comment>
<feature type="region of interest" description="Disordered" evidence="1">
    <location>
        <begin position="620"/>
        <end position="674"/>
    </location>
</feature>
<keyword evidence="3" id="KW-1185">Reference proteome</keyword>
<dbReference type="AlphaFoldDB" id="A0A9W8K1I0"/>
<evidence type="ECO:0000313" key="3">
    <source>
        <dbReference type="Proteomes" id="UP001148786"/>
    </source>
</evidence>
<sequence length="674" mass="76355">MPPKLKVLENNARIEQRFKSEISSSLAAVLKTNPRMTPKEAMWSIEQKMLANNPYQPLENGKSPISDLPDEILTHIFSLGVRMQEEEEMDGYDDDDAWEDVSTDEDEDEDEDEEMETADSAEATSPGKAHDSDSDKDSLLDSDYDGSDEEDDELRIPFQVLVSHVCRRWREVVLEAHILWTTLQFSNRPRLEKAQMYISRRGDLPLDIYIDCTFPPDVDEEDHPDHSLYLENKARKGSGEEPISPPTNQDNEDDSNRFLSQREVSQILDLIEPEVAHWRTLDFRASTYSYIHLLLSRLHKLPPAPALESFQVYHFEDCDDYEFFSGDDKTPFLPFQGEAPNLKEAIFWGVHIDWESSLRAFLRDLRELELSYHAKDVRPSYPVFRQIIQNSPHLQTLTLSLSGPMLADGVAFDDEEAWGPEPLTISSVKDLALQFHTPSYASALVQHLDLPGVQNLVLNFDQEDYSEFVCILLKPVKGRTEGLLQHVEQLKISGLPCNVASVEGLLGQLKALKSFNLKVVGQEEHVIFQKLMDTGAGRPSNATSESDSGRFGELPKLFCPLLESITTTEVPGEEIKRLVAARRTLGVPLKKVLMSETDHISKKDEKWIRAHVDELDFFEPSDSEDEELELEVLDDEDEDSGDEDGDDDGGEEPFPSPFAQHLGRGRRSGGPDLD</sequence>
<evidence type="ECO:0000313" key="2">
    <source>
        <dbReference type="EMBL" id="KAJ3509523.1"/>
    </source>
</evidence>
<dbReference type="EMBL" id="JANKHO010000470">
    <property type="protein sequence ID" value="KAJ3509523.1"/>
    <property type="molecule type" value="Genomic_DNA"/>
</dbReference>
<gene>
    <name evidence="2" type="ORF">NLJ89_g5178</name>
</gene>
<name>A0A9W8K1I0_9AGAR</name>
<feature type="region of interest" description="Disordered" evidence="1">
    <location>
        <begin position="85"/>
        <end position="151"/>
    </location>
</feature>
<dbReference type="Proteomes" id="UP001148786">
    <property type="component" value="Unassembled WGS sequence"/>
</dbReference>
<feature type="compositionally biased region" description="Basic and acidic residues" evidence="1">
    <location>
        <begin position="128"/>
        <end position="139"/>
    </location>
</feature>
<evidence type="ECO:0008006" key="4">
    <source>
        <dbReference type="Google" id="ProtNLM"/>
    </source>
</evidence>
<feature type="compositionally biased region" description="Acidic residues" evidence="1">
    <location>
        <begin position="140"/>
        <end position="151"/>
    </location>
</feature>
<organism evidence="2 3">
    <name type="scientific">Agrocybe chaxingu</name>
    <dbReference type="NCBI Taxonomy" id="84603"/>
    <lineage>
        <taxon>Eukaryota</taxon>
        <taxon>Fungi</taxon>
        <taxon>Dikarya</taxon>
        <taxon>Basidiomycota</taxon>
        <taxon>Agaricomycotina</taxon>
        <taxon>Agaricomycetes</taxon>
        <taxon>Agaricomycetidae</taxon>
        <taxon>Agaricales</taxon>
        <taxon>Agaricineae</taxon>
        <taxon>Strophariaceae</taxon>
        <taxon>Agrocybe</taxon>
    </lineage>
</organism>
<protein>
    <recommendedName>
        <fullName evidence="4">F-box domain-containing protein</fullName>
    </recommendedName>
</protein>